<protein>
    <recommendedName>
        <fullName evidence="8">Polysaccharide biosynthesis protein C-terminal domain-containing protein</fullName>
    </recommendedName>
</protein>
<evidence type="ECO:0000256" key="4">
    <source>
        <dbReference type="ARBA" id="ARBA00022989"/>
    </source>
</evidence>
<organism evidence="7">
    <name type="scientific">marine sediment metagenome</name>
    <dbReference type="NCBI Taxonomy" id="412755"/>
    <lineage>
        <taxon>unclassified sequences</taxon>
        <taxon>metagenomes</taxon>
        <taxon>ecological metagenomes</taxon>
    </lineage>
</organism>
<keyword evidence="2" id="KW-1003">Cell membrane</keyword>
<evidence type="ECO:0000256" key="2">
    <source>
        <dbReference type="ARBA" id="ARBA00022475"/>
    </source>
</evidence>
<keyword evidence="3 6" id="KW-0812">Transmembrane</keyword>
<dbReference type="PANTHER" id="PTHR30250">
    <property type="entry name" value="PST FAMILY PREDICTED COLANIC ACID TRANSPORTER"/>
    <property type="match status" value="1"/>
</dbReference>
<feature type="transmembrane region" description="Helical" evidence="6">
    <location>
        <begin position="188"/>
        <end position="208"/>
    </location>
</feature>
<name>X1RG13_9ZZZZ</name>
<feature type="non-terminal residue" evidence="7">
    <location>
        <position position="1"/>
    </location>
</feature>
<proteinExistence type="predicted"/>
<feature type="transmembrane region" description="Helical" evidence="6">
    <location>
        <begin position="150"/>
        <end position="168"/>
    </location>
</feature>
<evidence type="ECO:0000256" key="1">
    <source>
        <dbReference type="ARBA" id="ARBA00004651"/>
    </source>
</evidence>
<evidence type="ECO:0000256" key="3">
    <source>
        <dbReference type="ARBA" id="ARBA00022692"/>
    </source>
</evidence>
<dbReference type="EMBL" id="BARW01010706">
    <property type="protein sequence ID" value="GAI79553.1"/>
    <property type="molecule type" value="Genomic_DNA"/>
</dbReference>
<reference evidence="7" key="1">
    <citation type="journal article" date="2014" name="Front. Microbiol.">
        <title>High frequency of phylogenetically diverse reductive dehalogenase-homologous genes in deep subseafloor sedimentary metagenomes.</title>
        <authorList>
            <person name="Kawai M."/>
            <person name="Futagami T."/>
            <person name="Toyoda A."/>
            <person name="Takaki Y."/>
            <person name="Nishi S."/>
            <person name="Hori S."/>
            <person name="Arai W."/>
            <person name="Tsubouchi T."/>
            <person name="Morono Y."/>
            <person name="Uchiyama I."/>
            <person name="Ito T."/>
            <person name="Fujiyama A."/>
            <person name="Inagaki F."/>
            <person name="Takami H."/>
        </authorList>
    </citation>
    <scope>NUCLEOTIDE SEQUENCE</scope>
    <source>
        <strain evidence="7">Expedition CK06-06</strain>
    </source>
</reference>
<sequence length="209" mass="24248">LGKSEYGVYALIISLIGLMNILDLGFGNAVIRYTAKFITIGDKEKEYRLITMFFILYFCISLLVIFMGAVIYLQLPQILASSMNIFEIERAKILFAIMVISLVITFPLSVFTFVMIAYERFVFTRIIGIIRYIVFPCIMIPLLYMGYKSVAIAIVLSILNIIKMLINMSYCFRKLKIKLIFNNFDYKLLKSILSFSFWVFLNIITARIY</sequence>
<dbReference type="PANTHER" id="PTHR30250:SF26">
    <property type="entry name" value="PSMA PROTEIN"/>
    <property type="match status" value="1"/>
</dbReference>
<feature type="transmembrane region" description="Helical" evidence="6">
    <location>
        <begin position="47"/>
        <end position="73"/>
    </location>
</feature>
<feature type="transmembrane region" description="Helical" evidence="6">
    <location>
        <begin position="93"/>
        <end position="114"/>
    </location>
</feature>
<keyword evidence="5 6" id="KW-0472">Membrane</keyword>
<evidence type="ECO:0000256" key="5">
    <source>
        <dbReference type="ARBA" id="ARBA00023136"/>
    </source>
</evidence>
<dbReference type="GO" id="GO:0005886">
    <property type="term" value="C:plasma membrane"/>
    <property type="evidence" value="ECO:0007669"/>
    <property type="project" value="UniProtKB-SubCell"/>
</dbReference>
<evidence type="ECO:0000313" key="7">
    <source>
        <dbReference type="EMBL" id="GAI79553.1"/>
    </source>
</evidence>
<evidence type="ECO:0008006" key="8">
    <source>
        <dbReference type="Google" id="ProtNLM"/>
    </source>
</evidence>
<feature type="transmembrane region" description="Helical" evidence="6">
    <location>
        <begin position="6"/>
        <end position="26"/>
    </location>
</feature>
<dbReference type="InterPro" id="IPR050833">
    <property type="entry name" value="Poly_Biosynth_Transport"/>
</dbReference>
<dbReference type="AlphaFoldDB" id="X1RG13"/>
<dbReference type="Pfam" id="PF01943">
    <property type="entry name" value="Polysacc_synt"/>
    <property type="match status" value="1"/>
</dbReference>
<evidence type="ECO:0000256" key="6">
    <source>
        <dbReference type="SAM" id="Phobius"/>
    </source>
</evidence>
<feature type="transmembrane region" description="Helical" evidence="6">
    <location>
        <begin position="126"/>
        <end position="144"/>
    </location>
</feature>
<keyword evidence="4 6" id="KW-1133">Transmembrane helix</keyword>
<dbReference type="InterPro" id="IPR002797">
    <property type="entry name" value="Polysacc_synth"/>
</dbReference>
<accession>X1RG13</accession>
<comment type="caution">
    <text evidence="7">The sequence shown here is derived from an EMBL/GenBank/DDBJ whole genome shotgun (WGS) entry which is preliminary data.</text>
</comment>
<comment type="subcellular location">
    <subcellularLocation>
        <location evidence="1">Cell membrane</location>
        <topology evidence="1">Multi-pass membrane protein</topology>
    </subcellularLocation>
</comment>
<gene>
    <name evidence="7" type="ORF">S12H4_20963</name>
</gene>